<gene>
    <name evidence="1" type="ORF">MLD38_030297</name>
</gene>
<sequence>MGLSRKTLDRPSSPTPNPNSQGMTEAQLKAAEQQVLAEIVRLTQKHELKGTEGGWKEFLNVYDKEMGDRVSDPSKKSKNVLVAFLKTFSSQNARELFSKVLRCHQNRSLVKQFSEAGVNDESPVQRLVRQTLEHPLYPIEYSFPSCDEGWVVTKLSQRPKNMASTAMLAIDCEMVLCEDGTDACVKVCVVDRNLEVKLNKLVNPGKAISDYRTAITGVSAEDLVGIECSLVDVQKIMKKLLSHGTILAGHALSNDLDALKFDYARIIDTSYIFKYAEDSIQKRPSLTTLCQRVLDYQLRKEGAPHNCLDDATAVMKLVLAVVDHGASLEIPYVPDEVFRSETEMLLVHRIPSTVTIDELNGTIPGIFTVEMKQSRKIGGKYSAFAIFKTVEDANEAFGKLKGTVEKDSQGRKQKVITFQLKTGDVISLCVRQVLSDETTAQASAKKRAGETMMAAKPKKLREEEVVGKNTVVVDPSNDHLKEMERLKRELNEKDLKLRGRCEEHFKEIEVLKEALSNKDLEISSLRDTLKTRKEKLKVLKKTIKSNA</sequence>
<organism evidence="1 2">
    <name type="scientific">Melastoma candidum</name>
    <dbReference type="NCBI Taxonomy" id="119954"/>
    <lineage>
        <taxon>Eukaryota</taxon>
        <taxon>Viridiplantae</taxon>
        <taxon>Streptophyta</taxon>
        <taxon>Embryophyta</taxon>
        <taxon>Tracheophyta</taxon>
        <taxon>Spermatophyta</taxon>
        <taxon>Magnoliopsida</taxon>
        <taxon>eudicotyledons</taxon>
        <taxon>Gunneridae</taxon>
        <taxon>Pentapetalae</taxon>
        <taxon>rosids</taxon>
        <taxon>malvids</taxon>
        <taxon>Myrtales</taxon>
        <taxon>Melastomataceae</taxon>
        <taxon>Melastomatoideae</taxon>
        <taxon>Melastomateae</taxon>
        <taxon>Melastoma</taxon>
    </lineage>
</organism>
<protein>
    <submittedName>
        <fullName evidence="1">Uncharacterized protein</fullName>
    </submittedName>
</protein>
<reference evidence="2" key="1">
    <citation type="journal article" date="2023" name="Front. Plant Sci.">
        <title>Chromosomal-level genome assembly of Melastoma candidum provides insights into trichome evolution.</title>
        <authorList>
            <person name="Zhong Y."/>
            <person name="Wu W."/>
            <person name="Sun C."/>
            <person name="Zou P."/>
            <person name="Liu Y."/>
            <person name="Dai S."/>
            <person name="Zhou R."/>
        </authorList>
    </citation>
    <scope>NUCLEOTIDE SEQUENCE [LARGE SCALE GENOMIC DNA]</scope>
</reference>
<accession>A0ACB9MRG7</accession>
<name>A0ACB9MRG7_9MYRT</name>
<dbReference type="EMBL" id="CM042888">
    <property type="protein sequence ID" value="KAI4324845.1"/>
    <property type="molecule type" value="Genomic_DNA"/>
</dbReference>
<proteinExistence type="predicted"/>
<keyword evidence="2" id="KW-1185">Reference proteome</keyword>
<comment type="caution">
    <text evidence="1">The sequence shown here is derived from an EMBL/GenBank/DDBJ whole genome shotgun (WGS) entry which is preliminary data.</text>
</comment>
<evidence type="ECO:0000313" key="1">
    <source>
        <dbReference type="EMBL" id="KAI4324845.1"/>
    </source>
</evidence>
<evidence type="ECO:0000313" key="2">
    <source>
        <dbReference type="Proteomes" id="UP001057402"/>
    </source>
</evidence>
<dbReference type="Proteomes" id="UP001057402">
    <property type="component" value="Chromosome 9"/>
</dbReference>